<name>A0A7D9IZD9_PARCT</name>
<dbReference type="Pfam" id="PF12832">
    <property type="entry name" value="MFS_1_like"/>
    <property type="match status" value="1"/>
</dbReference>
<accession>A0A7D9IZD9</accession>
<comment type="subcellular location">
    <subcellularLocation>
        <location evidence="1">Membrane</location>
        <topology evidence="1">Multi-pass membrane protein</topology>
    </subcellularLocation>
</comment>
<comment type="caution">
    <text evidence="7">The sequence shown here is derived from an EMBL/GenBank/DDBJ whole genome shotgun (WGS) entry which is preliminary data.</text>
</comment>
<evidence type="ECO:0000259" key="6">
    <source>
        <dbReference type="Pfam" id="PF12832"/>
    </source>
</evidence>
<evidence type="ECO:0000313" key="7">
    <source>
        <dbReference type="EMBL" id="CAB4020065.1"/>
    </source>
</evidence>
<reference evidence="7" key="1">
    <citation type="submission" date="2020-04" db="EMBL/GenBank/DDBJ databases">
        <authorList>
            <person name="Alioto T."/>
            <person name="Alioto T."/>
            <person name="Gomez Garrido J."/>
        </authorList>
    </citation>
    <scope>NUCLEOTIDE SEQUENCE</scope>
    <source>
        <strain evidence="7">A484AB</strain>
    </source>
</reference>
<dbReference type="InterPro" id="IPR024989">
    <property type="entry name" value="MFS_assoc_dom"/>
</dbReference>
<evidence type="ECO:0000256" key="1">
    <source>
        <dbReference type="ARBA" id="ARBA00004141"/>
    </source>
</evidence>
<dbReference type="InterPro" id="IPR051717">
    <property type="entry name" value="MFS_MFSD6"/>
</dbReference>
<dbReference type="PANTHER" id="PTHR16172:SF2">
    <property type="entry name" value="MAJOR FACILITATOR SUPERFAMILY DOMAIN-CONTAINING PROTEIN 6"/>
    <property type="match status" value="1"/>
</dbReference>
<protein>
    <recommendedName>
        <fullName evidence="6">Major facilitator superfamily associated domain-containing protein</fullName>
    </recommendedName>
</protein>
<dbReference type="PANTHER" id="PTHR16172">
    <property type="entry name" value="MAJOR FACILITATOR SUPERFAMILY DOMAIN-CONTAINING PROTEIN 6-LIKE"/>
    <property type="match status" value="1"/>
</dbReference>
<gene>
    <name evidence="7" type="ORF">PACLA_8A072444</name>
</gene>
<dbReference type="AlphaFoldDB" id="A0A7D9IZD9"/>
<keyword evidence="3" id="KW-0812">Transmembrane</keyword>
<keyword evidence="5" id="KW-0472">Membrane</keyword>
<dbReference type="Gene3D" id="1.20.1250.20">
    <property type="entry name" value="MFS general substrate transporter like domains"/>
    <property type="match status" value="2"/>
</dbReference>
<evidence type="ECO:0000256" key="3">
    <source>
        <dbReference type="ARBA" id="ARBA00022692"/>
    </source>
</evidence>
<evidence type="ECO:0000313" key="8">
    <source>
        <dbReference type="Proteomes" id="UP001152795"/>
    </source>
</evidence>
<dbReference type="OrthoDB" id="6003837at2759"/>
<dbReference type="SUPFAM" id="SSF103473">
    <property type="entry name" value="MFS general substrate transporter"/>
    <property type="match status" value="1"/>
</dbReference>
<comment type="similarity">
    <text evidence="2">Belongs to the major facilitator superfamily. MFSD6 family.</text>
</comment>
<dbReference type="Proteomes" id="UP001152795">
    <property type="component" value="Unassembled WGS sequence"/>
</dbReference>
<evidence type="ECO:0000256" key="2">
    <source>
        <dbReference type="ARBA" id="ARBA00005241"/>
    </source>
</evidence>
<sequence>MFSLTRGDVAVGFVLFTFRSCVATIEEYTPLFMAQLGYSTLYIGIVPLFGFVTQLIGIPLAGYLSDIRVRKIMLLLCIVISIPTILLFLVPNAPDAPCELLPQRNSSFGNNTTKPAAIANLLDKNSDTGFTFFLIIFFLRGIYELFKKLSVSLITVATMTHIKDDKAKLGYYGCWGELGAGISLFVVGVLAGHIFHSVCGEKVPSYYVAFLYAAAVQCLTPLALPWMKYEYLEKRVVNNAEVKRVLYNPHYILILFICAHAGLCSAFQLRWEFWYMEQLGGSPFVMAVGGLLRRPIVAVWFVLSPAVIGKLGELNVIAISLFIFAAAFAALAFAENAWLVIVYDNFQAASFVLTYTSFVIHFSKAGSKASSAFFQAVSLMVHGTGKEIGTLIMGFLFDKIGTKLTLCFCSIVTMIWLAVFTTYILTAKDLDGYMQVPTEEDENDDDKD</sequence>
<dbReference type="InterPro" id="IPR036259">
    <property type="entry name" value="MFS_trans_sf"/>
</dbReference>
<keyword evidence="4" id="KW-1133">Transmembrane helix</keyword>
<keyword evidence="8" id="KW-1185">Reference proteome</keyword>
<dbReference type="EMBL" id="CACRXK020010763">
    <property type="protein sequence ID" value="CAB4020065.1"/>
    <property type="molecule type" value="Genomic_DNA"/>
</dbReference>
<evidence type="ECO:0000256" key="5">
    <source>
        <dbReference type="ARBA" id="ARBA00023136"/>
    </source>
</evidence>
<feature type="domain" description="Major facilitator superfamily associated" evidence="6">
    <location>
        <begin position="13"/>
        <end position="405"/>
    </location>
</feature>
<evidence type="ECO:0000256" key="4">
    <source>
        <dbReference type="ARBA" id="ARBA00022989"/>
    </source>
</evidence>
<dbReference type="GO" id="GO:0016020">
    <property type="term" value="C:membrane"/>
    <property type="evidence" value="ECO:0007669"/>
    <property type="project" value="UniProtKB-SubCell"/>
</dbReference>
<proteinExistence type="inferred from homology"/>
<organism evidence="7 8">
    <name type="scientific">Paramuricea clavata</name>
    <name type="common">Red gorgonian</name>
    <name type="synonym">Violescent sea-whip</name>
    <dbReference type="NCBI Taxonomy" id="317549"/>
    <lineage>
        <taxon>Eukaryota</taxon>
        <taxon>Metazoa</taxon>
        <taxon>Cnidaria</taxon>
        <taxon>Anthozoa</taxon>
        <taxon>Octocorallia</taxon>
        <taxon>Malacalcyonacea</taxon>
        <taxon>Plexauridae</taxon>
        <taxon>Paramuricea</taxon>
    </lineage>
</organism>